<dbReference type="Gene3D" id="2.60.40.1080">
    <property type="match status" value="1"/>
</dbReference>
<organism evidence="1 2">
    <name type="scientific">Roseibacillus ishigakijimensis</name>
    <dbReference type="NCBI Taxonomy" id="454146"/>
    <lineage>
        <taxon>Bacteria</taxon>
        <taxon>Pseudomonadati</taxon>
        <taxon>Verrucomicrobiota</taxon>
        <taxon>Verrucomicrobiia</taxon>
        <taxon>Verrucomicrobiales</taxon>
        <taxon>Verrucomicrobiaceae</taxon>
        <taxon>Roseibacillus</taxon>
    </lineage>
</organism>
<name>A0A934RSD4_9BACT</name>
<dbReference type="Gene3D" id="2.60.120.200">
    <property type="match status" value="1"/>
</dbReference>
<comment type="caution">
    <text evidence="1">The sequence shown here is derived from an EMBL/GenBank/DDBJ whole genome shotgun (WGS) entry which is preliminary data.</text>
</comment>
<dbReference type="InterPro" id="IPR013320">
    <property type="entry name" value="ConA-like_dom_sf"/>
</dbReference>
<gene>
    <name evidence="1" type="ORF">JIN78_11950</name>
</gene>
<dbReference type="SUPFAM" id="SSF49373">
    <property type="entry name" value="Invasin/intimin cell-adhesion fragments"/>
    <property type="match status" value="1"/>
</dbReference>
<evidence type="ECO:0000313" key="2">
    <source>
        <dbReference type="Proteomes" id="UP000604083"/>
    </source>
</evidence>
<keyword evidence="2" id="KW-1185">Reference proteome</keyword>
<dbReference type="Pfam" id="PF13385">
    <property type="entry name" value="Laminin_G_3"/>
    <property type="match status" value="1"/>
</dbReference>
<protein>
    <recommendedName>
        <fullName evidence="3">Ig-like domain (Group 2)</fullName>
    </recommendedName>
</protein>
<dbReference type="EMBL" id="JAENIO010000031">
    <property type="protein sequence ID" value="MBK1834776.1"/>
    <property type="molecule type" value="Genomic_DNA"/>
</dbReference>
<sequence>MKLKNRKPLLTAGTFAAFITPLCGQYLAIDFREGRPGTVPNGPADPATVLAAFASADSALNAATTDDVFIYVGENPVNEGQSGNNGTTWRSLATATAFGDFTVATTGPSSGFTAGSASWNDTATISETYCFKGPTADLSTLTVSGFTTTPGEVITLTCWGVGDNVSQDSRFTAHYSTLDPLSAETLYNGAGVTRGDSTGAIPWVQFQFISDGTDSISFDWEASDNGGTAAFNGFSLSIGSPDFGEANSVTLSEPAETLLLAGSPPLTLTATADYSNAGVIAANGLGSDYITFSSDNPNAVTVSPSGQVSFVGEGTANITATITGANDTQAVSNTVAFEVETADEIVLSIPDPSYLLAYGPQFDLNATANSESLSNVSIENFPDFTYLSSNTSSLEIDETGLVIPGPEGTSTITAELAVPGLPTLTGTTEVNLEDPTSITLSVPTETLYVGGQSITVVAEVTTPNITEPIVLNDLNGIEFTTDGGSDITIGSFNGVATPGSDESLLGDSVITAKWFLSDDVSSISESVTLTLAAVPEKPIALRHHYDFDGTAGAAPATTVIPDLVGEADGLVVGDEALFTGTGLTLPGGPQFPAEGQINAAYVDLPNGMISALPDAITIETWVTIDSTGAWIRIFDFGNSTGGEDNPGLQTNHFNLTPRRSGSGVVASEATTSRALGTAALNTSATITTGTLHHYVVTYDSAVGIRNIYFDGQLVGSDNLPYGRSDLSDFNDLNNWLGRSNAGDARTAGTFEDFKIYEGTMTAAQALANYEAVAGTSGLDLAVASYSEGSLTVEAAGLSTGSTYHFQRFNSGTSEFEALPNSQFEAAAASESKTIDVSGLGSTELIRLIEGPLP</sequence>
<dbReference type="SUPFAM" id="SSF49899">
    <property type="entry name" value="Concanavalin A-like lectins/glucanases"/>
    <property type="match status" value="1"/>
</dbReference>
<dbReference type="AlphaFoldDB" id="A0A934RSD4"/>
<accession>A0A934RSD4</accession>
<proteinExistence type="predicted"/>
<evidence type="ECO:0008006" key="3">
    <source>
        <dbReference type="Google" id="ProtNLM"/>
    </source>
</evidence>
<reference evidence="1" key="1">
    <citation type="submission" date="2021-01" db="EMBL/GenBank/DDBJ databases">
        <title>Modified the classification status of verrucomicrobia.</title>
        <authorList>
            <person name="Feng X."/>
        </authorList>
    </citation>
    <scope>NUCLEOTIDE SEQUENCE</scope>
    <source>
        <strain evidence="1">KCTC 12986</strain>
    </source>
</reference>
<dbReference type="Proteomes" id="UP000604083">
    <property type="component" value="Unassembled WGS sequence"/>
</dbReference>
<dbReference type="RefSeq" id="WP_200392209.1">
    <property type="nucleotide sequence ID" value="NZ_JAENIO010000031.1"/>
</dbReference>
<evidence type="ECO:0000313" key="1">
    <source>
        <dbReference type="EMBL" id="MBK1834776.1"/>
    </source>
</evidence>
<dbReference type="InterPro" id="IPR008964">
    <property type="entry name" value="Invasin/intimin_cell_adhesion"/>
</dbReference>